<gene>
    <name evidence="6 10" type="primary">hutH</name>
    <name evidence="10" type="ORF">NCTC9836_01566</name>
</gene>
<keyword evidence="4 6" id="KW-0456">Lyase</keyword>
<accession>A0A381J946</accession>
<proteinExistence type="inferred from homology"/>
<dbReference type="GO" id="GO:0019557">
    <property type="term" value="P:L-histidine catabolic process to glutamate and formate"/>
    <property type="evidence" value="ECO:0007669"/>
    <property type="project" value="UniProtKB-UniPathway"/>
</dbReference>
<dbReference type="CDD" id="cd00332">
    <property type="entry name" value="PAL-HAL"/>
    <property type="match status" value="1"/>
</dbReference>
<dbReference type="GO" id="GO:0004397">
    <property type="term" value="F:histidine ammonia-lyase activity"/>
    <property type="evidence" value="ECO:0007669"/>
    <property type="project" value="UniProtKB-UniRule"/>
</dbReference>
<comment type="PTM">
    <text evidence="6">Contains an active site 4-methylidene-imidazol-5-one (MIO), which is formed autocatalytically by cyclization and dehydration of residues Ala-Ser-Gly.</text>
</comment>
<keyword evidence="3 6" id="KW-0369">Histidine metabolism</keyword>
<dbReference type="InterPro" id="IPR024083">
    <property type="entry name" value="Fumarase/histidase_N"/>
</dbReference>
<protein>
    <recommendedName>
        <fullName evidence="2 6">Histidine ammonia-lyase</fullName>
        <shortName evidence="6">Histidase</shortName>
        <ecNumber evidence="2 6">4.3.1.3</ecNumber>
    </recommendedName>
</protein>
<dbReference type="Gene3D" id="1.10.275.10">
    <property type="entry name" value="Fumarase/aspartase (N-terminal domain)"/>
    <property type="match status" value="1"/>
</dbReference>
<dbReference type="HAMAP" id="MF_00229">
    <property type="entry name" value="His_ammonia_lyase"/>
    <property type="match status" value="1"/>
</dbReference>
<sequence length="507" mass="55370">MNIIEVDGNGLDLEKIILVVRKGLKVEITKEAREGIRESRKIIEKIVEEKKVVYGVTTGFGKFADVSISNKDCKSLQKNLIFSHACGTGNLLSQEIVRGVMLLRINALCKGYSGISEETLDTLVNMLNKGVHPCIPEKGSLGASGDLAPLSHMVLPMLGEGEAEFNGKIMPGKEAMERAGIPTIDLTYKEGLALINGTQVMTAIGAITLYDAIDICKISDIAASLSLEALRGIKDAYDERIHSVRPYSGQISTADNVLRLVKGSTYVTSQGELRVQDAYTLRCVPQVHGATKDAINYVKEKVLIEINSVTDNPIVTKEGHVISGGNFHGQPMALAFDFMGIALAEVANISERRLERLINYQLNDLPAFLVKNGGLNSGFMITQYAAASLVSENKILAHPASVDSIPSSANQEDHVSMGTIAARKSKEILENVRRVLATEIMAACQALDFREGFVLGEGTQEAYNVVRESIDFIEEDKIMYKELDKCTNILKDRSIIEAVEKKVRINI</sequence>
<dbReference type="UniPathway" id="UPA00379">
    <property type="reaction ID" value="UER00549"/>
</dbReference>
<feature type="modified residue" description="2,3-didehydroalanine (Ser)" evidence="6">
    <location>
        <position position="144"/>
    </location>
</feature>
<evidence type="ECO:0000256" key="3">
    <source>
        <dbReference type="ARBA" id="ARBA00022808"/>
    </source>
</evidence>
<dbReference type="PROSITE" id="PS00488">
    <property type="entry name" value="PAL_HISTIDASE"/>
    <property type="match status" value="1"/>
</dbReference>
<dbReference type="NCBIfam" id="NF006871">
    <property type="entry name" value="PRK09367.1"/>
    <property type="match status" value="1"/>
</dbReference>
<dbReference type="InterPro" id="IPR022313">
    <property type="entry name" value="Phe/His_NH3-lyase_AS"/>
</dbReference>
<evidence type="ECO:0000256" key="1">
    <source>
        <dbReference type="ARBA" id="ARBA00005113"/>
    </source>
</evidence>
<dbReference type="PANTHER" id="PTHR10362">
    <property type="entry name" value="HISTIDINE AMMONIA-LYASE"/>
    <property type="match status" value="1"/>
</dbReference>
<dbReference type="FunFam" id="1.10.275.10:FF:000005">
    <property type="entry name" value="Histidine ammonia-lyase"/>
    <property type="match status" value="1"/>
</dbReference>
<organism evidence="10 11">
    <name type="scientific">Clostridium putrefaciens</name>
    <dbReference type="NCBI Taxonomy" id="99675"/>
    <lineage>
        <taxon>Bacteria</taxon>
        <taxon>Bacillati</taxon>
        <taxon>Bacillota</taxon>
        <taxon>Clostridia</taxon>
        <taxon>Eubacteriales</taxon>
        <taxon>Clostridiaceae</taxon>
        <taxon>Clostridium</taxon>
    </lineage>
</organism>
<keyword evidence="6" id="KW-0963">Cytoplasm</keyword>
<dbReference type="EC" id="4.3.1.3" evidence="2 6"/>
<dbReference type="Pfam" id="PF00221">
    <property type="entry name" value="Lyase_aromatic"/>
    <property type="match status" value="1"/>
</dbReference>
<dbReference type="EMBL" id="UFWZ01000001">
    <property type="protein sequence ID" value="SUY47238.1"/>
    <property type="molecule type" value="Genomic_DNA"/>
</dbReference>
<dbReference type="GO" id="GO:0005737">
    <property type="term" value="C:cytoplasm"/>
    <property type="evidence" value="ECO:0007669"/>
    <property type="project" value="UniProtKB-SubCell"/>
</dbReference>
<dbReference type="SUPFAM" id="SSF48557">
    <property type="entry name" value="L-aspartase-like"/>
    <property type="match status" value="1"/>
</dbReference>
<dbReference type="InterPro" id="IPR008948">
    <property type="entry name" value="L-Aspartase-like"/>
</dbReference>
<evidence type="ECO:0000256" key="4">
    <source>
        <dbReference type="ARBA" id="ARBA00023239"/>
    </source>
</evidence>
<dbReference type="InterPro" id="IPR001106">
    <property type="entry name" value="Aromatic_Lyase"/>
</dbReference>
<dbReference type="GO" id="GO:0019556">
    <property type="term" value="P:L-histidine catabolic process to glutamate and formamide"/>
    <property type="evidence" value="ECO:0007669"/>
    <property type="project" value="UniProtKB-UniPathway"/>
</dbReference>
<comment type="catalytic activity">
    <reaction evidence="5 6 8">
        <text>L-histidine = trans-urocanate + NH4(+)</text>
        <dbReference type="Rhea" id="RHEA:21232"/>
        <dbReference type="ChEBI" id="CHEBI:17771"/>
        <dbReference type="ChEBI" id="CHEBI:28938"/>
        <dbReference type="ChEBI" id="CHEBI:57595"/>
        <dbReference type="EC" id="4.3.1.3"/>
    </reaction>
</comment>
<evidence type="ECO:0000313" key="11">
    <source>
        <dbReference type="Proteomes" id="UP000254664"/>
    </source>
</evidence>
<dbReference type="OrthoDB" id="9806955at2"/>
<dbReference type="Proteomes" id="UP000254664">
    <property type="component" value="Unassembled WGS sequence"/>
</dbReference>
<reference evidence="10 11" key="1">
    <citation type="submission" date="2018-06" db="EMBL/GenBank/DDBJ databases">
        <authorList>
            <consortium name="Pathogen Informatics"/>
            <person name="Doyle S."/>
        </authorList>
    </citation>
    <scope>NUCLEOTIDE SEQUENCE [LARGE SCALE GENOMIC DNA]</scope>
    <source>
        <strain evidence="10 11">NCTC9836</strain>
    </source>
</reference>
<evidence type="ECO:0000256" key="5">
    <source>
        <dbReference type="ARBA" id="ARBA00049269"/>
    </source>
</evidence>
<dbReference type="Gene3D" id="1.20.200.10">
    <property type="entry name" value="Fumarase/aspartase (Central domain)"/>
    <property type="match status" value="1"/>
</dbReference>
<evidence type="ECO:0000256" key="6">
    <source>
        <dbReference type="HAMAP-Rule" id="MF_00229"/>
    </source>
</evidence>
<evidence type="ECO:0000256" key="7">
    <source>
        <dbReference type="RuleBase" id="RU003954"/>
    </source>
</evidence>
<comment type="pathway">
    <text evidence="1 6 8">Amino-acid degradation; L-histidine degradation into L-glutamate; N-formimidoyl-L-glutamate from L-histidine: step 1/3.</text>
</comment>
<evidence type="ECO:0000256" key="2">
    <source>
        <dbReference type="ARBA" id="ARBA00012994"/>
    </source>
</evidence>
<evidence type="ECO:0000256" key="9">
    <source>
        <dbReference type="RuleBase" id="RU004480"/>
    </source>
</evidence>
<dbReference type="FunFam" id="1.20.200.10:FF:000003">
    <property type="entry name" value="Histidine ammonia-lyase"/>
    <property type="match status" value="1"/>
</dbReference>
<comment type="subcellular location">
    <subcellularLocation>
        <location evidence="6 9">Cytoplasm</location>
    </subcellularLocation>
</comment>
<evidence type="ECO:0000256" key="8">
    <source>
        <dbReference type="RuleBase" id="RU004479"/>
    </source>
</evidence>
<feature type="cross-link" description="5-imidazolinone (Ala-Gly)" evidence="6">
    <location>
        <begin position="143"/>
        <end position="145"/>
    </location>
</feature>
<comment type="similarity">
    <text evidence="6 7">Belongs to the PAL/histidase family.</text>
</comment>
<dbReference type="RefSeq" id="WP_115641215.1">
    <property type="nucleotide sequence ID" value="NZ_UFWZ01000001.1"/>
</dbReference>
<dbReference type="AlphaFoldDB" id="A0A381J946"/>
<keyword evidence="11" id="KW-1185">Reference proteome</keyword>
<dbReference type="NCBIfam" id="TIGR01225">
    <property type="entry name" value="hutH"/>
    <property type="match status" value="1"/>
</dbReference>
<name>A0A381J946_9CLOT</name>
<evidence type="ECO:0000313" key="10">
    <source>
        <dbReference type="EMBL" id="SUY47238.1"/>
    </source>
</evidence>
<dbReference type="InterPro" id="IPR005921">
    <property type="entry name" value="HutH"/>
</dbReference>